<dbReference type="PROSITE" id="PS51257">
    <property type="entry name" value="PROKAR_LIPOPROTEIN"/>
    <property type="match status" value="1"/>
</dbReference>
<evidence type="ECO:0000313" key="8">
    <source>
        <dbReference type="Proteomes" id="UP000284767"/>
    </source>
</evidence>
<evidence type="ECO:0000256" key="1">
    <source>
        <dbReference type="SAM" id="MobiDB-lite"/>
    </source>
</evidence>
<accession>A0A1S1BYS7</accession>
<gene>
    <name evidence="5" type="ORF">GUL26_09700</name>
    <name evidence="6" type="ORF">IPC1295_06880</name>
    <name evidence="4" type="ORF">PAERUG_P19_London_7_VIM_2_05_10_02812</name>
</gene>
<reference evidence="5" key="5">
    <citation type="submission" date="2020-01" db="EMBL/GenBank/DDBJ databases">
        <title>Bacteria Cultured from War Wounds Associated with the Conflict in Eastern Ukraine.</title>
        <authorList>
            <person name="Snesrud E."/>
            <person name="Galac M.R."/>
            <person name="Mc Gann P."/>
            <person name="Valentine K."/>
            <person name="Viacheslav K."/>
        </authorList>
    </citation>
    <scope>NUCLEOTIDE SEQUENCE</scope>
    <source>
        <strain evidence="5">VNMU148</strain>
    </source>
</reference>
<keyword evidence="2" id="KW-0732">Signal</keyword>
<dbReference type="Proteomes" id="UP000284767">
    <property type="component" value="Unassembled WGS sequence"/>
</dbReference>
<dbReference type="eggNOG" id="ENOG5033VMH">
    <property type="taxonomic scope" value="Bacteria"/>
</dbReference>
<protein>
    <submittedName>
        <fullName evidence="5">DUF4136 domain-containing protein</fullName>
    </submittedName>
</protein>
<dbReference type="Pfam" id="PF13590">
    <property type="entry name" value="DUF4136"/>
    <property type="match status" value="1"/>
</dbReference>
<evidence type="ECO:0000256" key="2">
    <source>
        <dbReference type="SAM" id="SignalP"/>
    </source>
</evidence>
<sequence length="206" mass="22340">MQSRLLILPLLASLAALGACQGDNPYRASSLPYPPQPATAANPGLDPGAYPAAPRDYARYRSWSWAAAGVSGFPQGLDDNQLRDAVSQQLDQRGLRPARPGSAADLQVSAFLRNELRTRQVTDYYGGYYGNYGGWRDPWYGYGASYPVTRSYTVQVTVVRVELNDARSGQPVWGNSAEFDSGDSASEQAKALREAVKRALSSYPPG</sequence>
<dbReference type="EMBL" id="WXZT01000005">
    <property type="protein sequence ID" value="MZZ12522.1"/>
    <property type="molecule type" value="Genomic_DNA"/>
</dbReference>
<feature type="chain" id="PRO_5015027667" evidence="2">
    <location>
        <begin position="19"/>
        <end position="206"/>
    </location>
</feature>
<evidence type="ECO:0000259" key="3">
    <source>
        <dbReference type="Pfam" id="PF13590"/>
    </source>
</evidence>
<reference evidence="6 8" key="4">
    <citation type="submission" date="2019-01" db="EMBL/GenBank/DDBJ databases">
        <title>The Pseudomonas aeruginosa pan-genome provides new insights on its population structure, horizontal gene transfer and pathogenicity.</title>
        <authorList>
            <person name="Freschi L."/>
            <person name="Vincent A.T."/>
            <person name="Jeukens J."/>
            <person name="Emond-Rheault J.-G."/>
            <person name="Kukavica-Ibrulj I."/>
            <person name="Dupont M.-J."/>
            <person name="Charette S.J."/>
            <person name="Boyle B."/>
            <person name="Levesque R.C."/>
        </authorList>
    </citation>
    <scope>NUCLEOTIDE SEQUENCE [LARGE SCALE GENOMIC DNA]</scope>
    <source>
        <strain evidence="6 8">PA-W36</strain>
    </source>
</reference>
<proteinExistence type="predicted"/>
<evidence type="ECO:0000313" key="6">
    <source>
        <dbReference type="EMBL" id="RPM20004.1"/>
    </source>
</evidence>
<feature type="signal peptide" evidence="2">
    <location>
        <begin position="1"/>
        <end position="18"/>
    </location>
</feature>
<dbReference type="Proteomes" id="UP000045039">
    <property type="component" value="Unassembled WGS sequence"/>
</dbReference>
<dbReference type="EMBL" id="NSNE01000003">
    <property type="protein sequence ID" value="RPM20004.1"/>
    <property type="molecule type" value="Genomic_DNA"/>
</dbReference>
<dbReference type="Gene3D" id="3.30.160.670">
    <property type="match status" value="1"/>
</dbReference>
<name>A0A069Q2H9_PSEAI</name>
<dbReference type="RefSeq" id="WP_003102259.1">
    <property type="nucleotide sequence ID" value="NZ_AP014839.1"/>
</dbReference>
<evidence type="ECO:0000313" key="7">
    <source>
        <dbReference type="Proteomes" id="UP000045039"/>
    </source>
</evidence>
<dbReference type="Proteomes" id="UP000644192">
    <property type="component" value="Unassembled WGS sequence"/>
</dbReference>
<comment type="caution">
    <text evidence="5">The sequence shown here is derived from an EMBL/GenBank/DDBJ whole genome shotgun (WGS) entry which is preliminary data.</text>
</comment>
<dbReference type="InterPro" id="IPR025411">
    <property type="entry name" value="DUF4136"/>
</dbReference>
<dbReference type="SMR" id="A0A069Q2H9"/>
<organism evidence="5 9">
    <name type="scientific">Pseudomonas aeruginosa</name>
    <dbReference type="NCBI Taxonomy" id="287"/>
    <lineage>
        <taxon>Bacteria</taxon>
        <taxon>Pseudomonadati</taxon>
        <taxon>Pseudomonadota</taxon>
        <taxon>Gammaproteobacteria</taxon>
        <taxon>Pseudomonadales</taxon>
        <taxon>Pseudomonadaceae</taxon>
        <taxon>Pseudomonas</taxon>
    </lineage>
</organism>
<dbReference type="AlphaFoldDB" id="A0A069Q2H9"/>
<dbReference type="EMBL" id="CVVU01000198">
    <property type="protein sequence ID" value="CRO90027.1"/>
    <property type="molecule type" value="Genomic_DNA"/>
</dbReference>
<feature type="region of interest" description="Disordered" evidence="1">
    <location>
        <begin position="28"/>
        <end position="47"/>
    </location>
</feature>
<reference evidence="4" key="1">
    <citation type="submission" date="2015-06" db="EMBL/GenBank/DDBJ databases">
        <authorList>
            <person name="Radhakrishnan R."/>
            <person name="Underwood A."/>
            <person name="Al-Shahib A."/>
        </authorList>
    </citation>
    <scope>NUCLEOTIDE SEQUENCE</scope>
    <source>
        <strain evidence="4">P19_London_7_VIM_2_05_10</strain>
    </source>
</reference>
<feature type="domain" description="DUF4136" evidence="3">
    <location>
        <begin position="55"/>
        <end position="205"/>
    </location>
</feature>
<evidence type="ECO:0000313" key="5">
    <source>
        <dbReference type="EMBL" id="MZZ12522.1"/>
    </source>
</evidence>
<accession>A0A069Q2H9</accession>
<evidence type="ECO:0000313" key="9">
    <source>
        <dbReference type="Proteomes" id="UP000644192"/>
    </source>
</evidence>
<dbReference type="OMA" id="RSWSWRN"/>
<reference evidence="7" key="2">
    <citation type="submission" date="2015-06" db="EMBL/GenBank/DDBJ databases">
        <authorList>
            <person name="Radhakrishnan Rajesh"/>
            <person name="Underwood Anthony"/>
            <person name="Al-Shahib Ali"/>
        </authorList>
    </citation>
    <scope>NUCLEOTIDE SEQUENCE [LARGE SCALE GENOMIC DNA]</scope>
    <source>
        <strain evidence="7">P19_London_7_VIM_2_05_10</strain>
    </source>
</reference>
<evidence type="ECO:0000313" key="4">
    <source>
        <dbReference type="EMBL" id="CRO90027.1"/>
    </source>
</evidence>
<reference evidence="6 8" key="3">
    <citation type="submission" date="2017-08" db="EMBL/GenBank/DDBJ databases">
        <authorList>
            <person name="Feschi L."/>
            <person name="Jeukens J."/>
            <person name="Emond-Rheault J.-G."/>
            <person name="Kukavica-Ibrulj I."/>
            <person name="Boyle B."/>
            <person name="Levesque R.C."/>
        </authorList>
    </citation>
    <scope>NUCLEOTIDE SEQUENCE [LARGE SCALE GENOMIC DNA]</scope>
    <source>
        <strain evidence="6 8">PA-W36</strain>
    </source>
</reference>